<name>K6WWY1_9MICO</name>
<dbReference type="EMBL" id="BAHD01000043">
    <property type="protein sequence ID" value="GAB96612.1"/>
    <property type="molecule type" value="Genomic_DNA"/>
</dbReference>
<evidence type="ECO:0000313" key="3">
    <source>
        <dbReference type="EMBL" id="GAB96612.1"/>
    </source>
</evidence>
<dbReference type="STRING" id="1184609.KILIM_043_00170"/>
<dbReference type="GO" id="GO:0016491">
    <property type="term" value="F:oxidoreductase activity"/>
    <property type="evidence" value="ECO:0007669"/>
    <property type="project" value="UniProtKB-KW"/>
</dbReference>
<dbReference type="InterPro" id="IPR002347">
    <property type="entry name" value="SDR_fam"/>
</dbReference>
<dbReference type="Proteomes" id="UP000008366">
    <property type="component" value="Unassembled WGS sequence"/>
</dbReference>
<dbReference type="eggNOG" id="COG1028">
    <property type="taxonomic scope" value="Bacteria"/>
</dbReference>
<evidence type="ECO:0000256" key="2">
    <source>
        <dbReference type="ARBA" id="ARBA00023002"/>
    </source>
</evidence>
<keyword evidence="4" id="KW-1185">Reference proteome</keyword>
<evidence type="ECO:0000313" key="4">
    <source>
        <dbReference type="Proteomes" id="UP000008366"/>
    </source>
</evidence>
<dbReference type="OrthoDB" id="3676637at2"/>
<sequence length="254" mass="25691">MSRTYVITGARAGIGATAAQLLRRAGHSVIGIGRRDCEVVVDLGTSAGRQEGARAAVEAAGGRIDGVIACAANTATSATTVSVNYFGAVEVLEALRPTLAASPAARAAVVTSVSVVQPCHPELVLALRAGDEPRALTIAAALDGDPAGRELVEPSTKRALAQWMRARAGSPDWAGAGIALNAVGPGVTLTDDTTQLLATPGAGAFVDAMVPMPLNYYAPPEAVAGLLVWLTSAENTHVCGQNVLCDGGADVSTR</sequence>
<reference evidence="3 4" key="1">
    <citation type="submission" date="2012-08" db="EMBL/GenBank/DDBJ databases">
        <title>Whole genome shotgun sequence of Kineosphaera limosa NBRC 100340.</title>
        <authorList>
            <person name="Yoshida I."/>
            <person name="Isaki S."/>
            <person name="Hosoyama A."/>
            <person name="Tsuchikane K."/>
            <person name="Katsumata H."/>
            <person name="Ando Y."/>
            <person name="Ohji S."/>
            <person name="Hamada M."/>
            <person name="Tamura T."/>
            <person name="Yamazoe A."/>
            <person name="Yamazaki S."/>
            <person name="Fujita N."/>
        </authorList>
    </citation>
    <scope>NUCLEOTIDE SEQUENCE [LARGE SCALE GENOMIC DNA]</scope>
    <source>
        <strain evidence="3 4">NBRC 100340</strain>
    </source>
</reference>
<comment type="caution">
    <text evidence="3">The sequence shown here is derived from an EMBL/GenBank/DDBJ whole genome shotgun (WGS) entry which is preliminary data.</text>
</comment>
<keyword evidence="2" id="KW-0560">Oxidoreductase</keyword>
<evidence type="ECO:0000256" key="1">
    <source>
        <dbReference type="ARBA" id="ARBA00006484"/>
    </source>
</evidence>
<dbReference type="PRINTS" id="PR00081">
    <property type="entry name" value="GDHRDH"/>
</dbReference>
<accession>K6WWY1</accession>
<comment type="similarity">
    <text evidence="1">Belongs to the short-chain dehydrogenases/reductases (SDR) family.</text>
</comment>
<proteinExistence type="inferred from homology"/>
<dbReference type="InterPro" id="IPR036291">
    <property type="entry name" value="NAD(P)-bd_dom_sf"/>
</dbReference>
<dbReference type="SUPFAM" id="SSF51735">
    <property type="entry name" value="NAD(P)-binding Rossmann-fold domains"/>
    <property type="match status" value="1"/>
</dbReference>
<protein>
    <submittedName>
        <fullName evidence="3">Putative oxidoreductase</fullName>
    </submittedName>
</protein>
<dbReference type="Gene3D" id="3.40.50.720">
    <property type="entry name" value="NAD(P)-binding Rossmann-like Domain"/>
    <property type="match status" value="1"/>
</dbReference>
<gene>
    <name evidence="3" type="ORF">KILIM_043_00170</name>
</gene>
<dbReference type="PANTHER" id="PTHR24321">
    <property type="entry name" value="DEHYDROGENASES, SHORT CHAIN"/>
    <property type="match status" value="1"/>
</dbReference>
<dbReference type="PANTHER" id="PTHR24321:SF8">
    <property type="entry name" value="ESTRADIOL 17-BETA-DEHYDROGENASE 8-RELATED"/>
    <property type="match status" value="1"/>
</dbReference>
<dbReference type="AlphaFoldDB" id="K6WWY1"/>
<dbReference type="Pfam" id="PF13561">
    <property type="entry name" value="adh_short_C2"/>
    <property type="match status" value="1"/>
</dbReference>
<organism evidence="3 4">
    <name type="scientific">Kineosphaera limosa NBRC 100340</name>
    <dbReference type="NCBI Taxonomy" id="1184609"/>
    <lineage>
        <taxon>Bacteria</taxon>
        <taxon>Bacillati</taxon>
        <taxon>Actinomycetota</taxon>
        <taxon>Actinomycetes</taxon>
        <taxon>Micrococcales</taxon>
        <taxon>Dermatophilaceae</taxon>
        <taxon>Kineosphaera</taxon>
    </lineage>
</organism>
<dbReference type="RefSeq" id="WP_006593144.1">
    <property type="nucleotide sequence ID" value="NZ_BAHD01000043.1"/>
</dbReference>